<dbReference type="AlphaFoldDB" id="A0AA38P490"/>
<dbReference type="Proteomes" id="UP001163846">
    <property type="component" value="Unassembled WGS sequence"/>
</dbReference>
<proteinExistence type="predicted"/>
<evidence type="ECO:0000313" key="3">
    <source>
        <dbReference type="Proteomes" id="UP001163846"/>
    </source>
</evidence>
<dbReference type="Gene3D" id="2.40.400.10">
    <property type="entry name" value="Acetoacetate decarboxylase-like"/>
    <property type="match status" value="1"/>
</dbReference>
<dbReference type="SUPFAM" id="SSF160104">
    <property type="entry name" value="Acetoacetate decarboxylase-like"/>
    <property type="match status" value="1"/>
</dbReference>
<keyword evidence="3" id="KW-1185">Reference proteome</keyword>
<evidence type="ECO:0000313" key="2">
    <source>
        <dbReference type="EMBL" id="KAJ3836028.1"/>
    </source>
</evidence>
<dbReference type="PANTHER" id="PTHR40518:SF1">
    <property type="entry name" value="ACETOACETATE DECARBOXYLASE"/>
    <property type="match status" value="1"/>
</dbReference>
<accession>A0AA38P490</accession>
<reference evidence="2" key="1">
    <citation type="submission" date="2022-08" db="EMBL/GenBank/DDBJ databases">
        <authorList>
            <consortium name="DOE Joint Genome Institute"/>
            <person name="Min B."/>
            <person name="Riley R."/>
            <person name="Sierra-Patev S."/>
            <person name="Naranjo-Ortiz M."/>
            <person name="Looney B."/>
            <person name="Konkel Z."/>
            <person name="Slot J.C."/>
            <person name="Sakamoto Y."/>
            <person name="Steenwyk J.L."/>
            <person name="Rokas A."/>
            <person name="Carro J."/>
            <person name="Camarero S."/>
            <person name="Ferreira P."/>
            <person name="Molpeceres G."/>
            <person name="Ruiz-Duenas F.J."/>
            <person name="Serrano A."/>
            <person name="Henrissat B."/>
            <person name="Drula E."/>
            <person name="Hughes K.W."/>
            <person name="Mata J.L."/>
            <person name="Ishikawa N.K."/>
            <person name="Vargas-Isla R."/>
            <person name="Ushijima S."/>
            <person name="Smith C.A."/>
            <person name="Ahrendt S."/>
            <person name="Andreopoulos W."/>
            <person name="He G."/>
            <person name="Labutti K."/>
            <person name="Lipzen A."/>
            <person name="Ng V."/>
            <person name="Sandor L."/>
            <person name="Barry K."/>
            <person name="Martinez A.T."/>
            <person name="Xiao Y."/>
            <person name="Gibbons J.G."/>
            <person name="Terashima K."/>
            <person name="Hibbett D.S."/>
            <person name="Grigoriev I.V."/>
        </authorList>
    </citation>
    <scope>NUCLEOTIDE SEQUENCE</scope>
    <source>
        <strain evidence="2">TFB9207</strain>
    </source>
</reference>
<gene>
    <name evidence="2" type="ORF">F5878DRAFT_626344</name>
</gene>
<sequence length="311" mass="33886">MNVDQTPSQRETDSNGILVAPAPWPLKARMWNFVVSPLKVNRVNGKSSAVFPAGWAAPFQADAMAEGEIVAGHPGFIMLVQYTDTPVGPYDELMYIAGKFSKGKGTSESSDNDKQTPDAKGDVETGFRITRIFVSTKESVANGRRNWNIGKELAKFNYTRNPDGSWDLAVYPLEQADPFFHISVRPIPVLGSIPIPMDFKILGSYFRLLHPPLPSGPAGSASAVVQSNTNPDGSLKEPKWAALIPAIKGKMKLVTYESKVDLRAEVGGEDSEQGGRKKAIADGVNFPAVVPWKLGAYLEDVDIDFYASDWV</sequence>
<dbReference type="PANTHER" id="PTHR40518">
    <property type="entry name" value="ACETOACETATE DECARBOXYLASE"/>
    <property type="match status" value="1"/>
</dbReference>
<protein>
    <recommendedName>
        <fullName evidence="4">Acetoacetate decarboxylase</fullName>
    </recommendedName>
</protein>
<organism evidence="2 3">
    <name type="scientific">Lentinula raphanica</name>
    <dbReference type="NCBI Taxonomy" id="153919"/>
    <lineage>
        <taxon>Eukaryota</taxon>
        <taxon>Fungi</taxon>
        <taxon>Dikarya</taxon>
        <taxon>Basidiomycota</taxon>
        <taxon>Agaricomycotina</taxon>
        <taxon>Agaricomycetes</taxon>
        <taxon>Agaricomycetidae</taxon>
        <taxon>Agaricales</taxon>
        <taxon>Marasmiineae</taxon>
        <taxon>Omphalotaceae</taxon>
        <taxon>Lentinula</taxon>
    </lineage>
</organism>
<dbReference type="InterPro" id="IPR023375">
    <property type="entry name" value="ADC_dom_sf"/>
</dbReference>
<comment type="caution">
    <text evidence="2">The sequence shown here is derived from an EMBL/GenBank/DDBJ whole genome shotgun (WGS) entry which is preliminary data.</text>
</comment>
<dbReference type="EMBL" id="MU806356">
    <property type="protein sequence ID" value="KAJ3836028.1"/>
    <property type="molecule type" value="Genomic_DNA"/>
</dbReference>
<evidence type="ECO:0000256" key="1">
    <source>
        <dbReference type="SAM" id="MobiDB-lite"/>
    </source>
</evidence>
<name>A0AA38P490_9AGAR</name>
<evidence type="ECO:0008006" key="4">
    <source>
        <dbReference type="Google" id="ProtNLM"/>
    </source>
</evidence>
<feature type="region of interest" description="Disordered" evidence="1">
    <location>
        <begin position="102"/>
        <end position="121"/>
    </location>
</feature>
<feature type="compositionally biased region" description="Basic and acidic residues" evidence="1">
    <location>
        <begin position="111"/>
        <end position="121"/>
    </location>
</feature>